<protein>
    <recommendedName>
        <fullName evidence="1">Endonuclease/exonuclease/phosphatase domain-containing protein</fullName>
    </recommendedName>
</protein>
<dbReference type="PANTHER" id="PTHR33710:SF64">
    <property type="entry name" value="ENDONUCLEASE_EXONUCLEASE_PHOSPHATASE DOMAIN-CONTAINING PROTEIN"/>
    <property type="match status" value="1"/>
</dbReference>
<dbReference type="GO" id="GO:0003824">
    <property type="term" value="F:catalytic activity"/>
    <property type="evidence" value="ECO:0007669"/>
    <property type="project" value="InterPro"/>
</dbReference>
<dbReference type="Gene3D" id="3.60.10.10">
    <property type="entry name" value="Endonuclease/exonuclease/phosphatase"/>
    <property type="match status" value="1"/>
</dbReference>
<organism evidence="2">
    <name type="scientific">Glycine soja</name>
    <name type="common">Wild soybean</name>
    <dbReference type="NCBI Taxonomy" id="3848"/>
    <lineage>
        <taxon>Eukaryota</taxon>
        <taxon>Viridiplantae</taxon>
        <taxon>Streptophyta</taxon>
        <taxon>Embryophyta</taxon>
        <taxon>Tracheophyta</taxon>
        <taxon>Spermatophyta</taxon>
        <taxon>Magnoliopsida</taxon>
        <taxon>eudicotyledons</taxon>
        <taxon>Gunneridae</taxon>
        <taxon>Pentapetalae</taxon>
        <taxon>rosids</taxon>
        <taxon>fabids</taxon>
        <taxon>Fabales</taxon>
        <taxon>Fabaceae</taxon>
        <taxon>Papilionoideae</taxon>
        <taxon>50 kb inversion clade</taxon>
        <taxon>NPAAA clade</taxon>
        <taxon>indigoferoid/millettioid clade</taxon>
        <taxon>Phaseoleae</taxon>
        <taxon>Glycine</taxon>
        <taxon>Glycine subgen. Soja</taxon>
    </lineage>
</organism>
<dbReference type="InterPro" id="IPR036691">
    <property type="entry name" value="Endo/exonu/phosph_ase_sf"/>
</dbReference>
<accession>A0A0B2RIP2</accession>
<dbReference type="Pfam" id="PF03372">
    <property type="entry name" value="Exo_endo_phos"/>
    <property type="match status" value="1"/>
</dbReference>
<dbReference type="Proteomes" id="UP000053555">
    <property type="component" value="Unassembled WGS sequence"/>
</dbReference>
<evidence type="ECO:0000259" key="1">
    <source>
        <dbReference type="Pfam" id="PF03372"/>
    </source>
</evidence>
<dbReference type="EMBL" id="KN650522">
    <property type="protein sequence ID" value="KHN31803.1"/>
    <property type="molecule type" value="Genomic_DNA"/>
</dbReference>
<sequence>KRSAIRKLTLTHKVDILCIQETKKEIIDKNLCQYLWGDANASWEFLPSINAAGGLLCIWNNEAFVVDRRVVGRGFILLEGTWMKDNKKVYVTNVYAPCDIQGKRDQWEELKNLKAVYQDGPWCLLGDFNSIRHPQERISSFQSVSSSNNFSEFNSWIDDMEVEEVRSVGRCFTWCRPNGTIMSKLDRFLLSDEWLSQWPYTTQFVLDRDFSDHCPILLRSSIIDWGPKPFKVMDCWLKDKGFQNMVAHSWGNYHPSGWGGYVLKQKLKSLKHCKRQWSYLNGSVTARKINDLKKQINDMEA</sequence>
<dbReference type="SUPFAM" id="SSF56219">
    <property type="entry name" value="DNase I-like"/>
    <property type="match status" value="1"/>
</dbReference>
<reference evidence="2" key="1">
    <citation type="submission" date="2014-07" db="EMBL/GenBank/DDBJ databases">
        <title>Identification of a novel salt tolerance gene in wild soybean by whole-genome sequencing.</title>
        <authorList>
            <person name="Lam H.-M."/>
            <person name="Qi X."/>
            <person name="Li M.-W."/>
            <person name="Liu X."/>
            <person name="Xie M."/>
            <person name="Ni M."/>
            <person name="Xu X."/>
        </authorList>
    </citation>
    <scope>NUCLEOTIDE SEQUENCE [LARGE SCALE GENOMIC DNA]</scope>
    <source>
        <tissue evidence="2">Root</tissue>
    </source>
</reference>
<dbReference type="InterPro" id="IPR005135">
    <property type="entry name" value="Endo/exonuclease/phosphatase"/>
</dbReference>
<dbReference type="AlphaFoldDB" id="A0A0B2RIP2"/>
<feature type="domain" description="Endonuclease/exonuclease/phosphatase" evidence="1">
    <location>
        <begin position="3"/>
        <end position="213"/>
    </location>
</feature>
<evidence type="ECO:0000313" key="2">
    <source>
        <dbReference type="EMBL" id="KHN31803.1"/>
    </source>
</evidence>
<feature type="non-terminal residue" evidence="2">
    <location>
        <position position="1"/>
    </location>
</feature>
<gene>
    <name evidence="2" type="ORF">glysoja_049476</name>
</gene>
<dbReference type="PANTHER" id="PTHR33710">
    <property type="entry name" value="BNAC02G09200D PROTEIN"/>
    <property type="match status" value="1"/>
</dbReference>
<name>A0A0B2RIP2_GLYSO</name>
<feature type="non-terminal residue" evidence="2">
    <location>
        <position position="301"/>
    </location>
</feature>
<proteinExistence type="predicted"/>